<reference evidence="21 22" key="1">
    <citation type="submission" date="2017-06" db="EMBL/GenBank/DDBJ databases">
        <title>Investigating the central metabolism of Clostridium thermosuccinogenes.</title>
        <authorList>
            <person name="Koendjbiharie J.G."/>
            <person name="van Kranenburg R."/>
        </authorList>
    </citation>
    <scope>NUCLEOTIDE SEQUENCE [LARGE SCALE GENOMIC DNA]</scope>
    <source>
        <strain evidence="21 22">DSM 5806</strain>
    </source>
</reference>
<comment type="catalytic activity">
    <reaction evidence="17">
        <text>7,8-dihydropteroate + L-glutamate + ATP = 7,8-dihydrofolate + ADP + phosphate + H(+)</text>
        <dbReference type="Rhea" id="RHEA:23584"/>
        <dbReference type="ChEBI" id="CHEBI:15378"/>
        <dbReference type="ChEBI" id="CHEBI:17839"/>
        <dbReference type="ChEBI" id="CHEBI:29985"/>
        <dbReference type="ChEBI" id="CHEBI:30616"/>
        <dbReference type="ChEBI" id="CHEBI:43474"/>
        <dbReference type="ChEBI" id="CHEBI:57451"/>
        <dbReference type="ChEBI" id="CHEBI:456216"/>
        <dbReference type="EC" id="6.3.2.12"/>
    </reaction>
</comment>
<evidence type="ECO:0000256" key="4">
    <source>
        <dbReference type="ARBA" id="ARBA00008276"/>
    </source>
</evidence>
<evidence type="ECO:0000256" key="13">
    <source>
        <dbReference type="ARBA" id="ARBA00022842"/>
    </source>
</evidence>
<dbReference type="OrthoDB" id="9809356at2"/>
<dbReference type="Proteomes" id="UP000236151">
    <property type="component" value="Unassembled WGS sequence"/>
</dbReference>
<evidence type="ECO:0000256" key="3">
    <source>
        <dbReference type="ARBA" id="ARBA00005150"/>
    </source>
</evidence>
<evidence type="ECO:0000256" key="7">
    <source>
        <dbReference type="ARBA" id="ARBA00013025"/>
    </source>
</evidence>
<dbReference type="InterPro" id="IPR036615">
    <property type="entry name" value="Mur_ligase_C_dom_sf"/>
</dbReference>
<dbReference type="KEGG" id="cthd:CDO33_16355"/>
<evidence type="ECO:0000256" key="17">
    <source>
        <dbReference type="ARBA" id="ARBA00049161"/>
    </source>
</evidence>
<evidence type="ECO:0000256" key="12">
    <source>
        <dbReference type="ARBA" id="ARBA00022840"/>
    </source>
</evidence>
<dbReference type="GO" id="GO:0005524">
    <property type="term" value="F:ATP binding"/>
    <property type="evidence" value="ECO:0007669"/>
    <property type="project" value="UniProtKB-KW"/>
</dbReference>
<dbReference type="SUPFAM" id="SSF53623">
    <property type="entry name" value="MurD-like peptide ligases, catalytic domain"/>
    <property type="match status" value="1"/>
</dbReference>
<comment type="catalytic activity">
    <reaction evidence="16">
        <text>(6S)-5,6,7,8-tetrahydrofolyl-(gamma-L-Glu)(n) + L-glutamate + ATP = (6S)-5,6,7,8-tetrahydrofolyl-(gamma-L-Glu)(n+1) + ADP + phosphate + H(+)</text>
        <dbReference type="Rhea" id="RHEA:10580"/>
        <dbReference type="Rhea" id="RHEA-COMP:14738"/>
        <dbReference type="Rhea" id="RHEA-COMP:14740"/>
        <dbReference type="ChEBI" id="CHEBI:15378"/>
        <dbReference type="ChEBI" id="CHEBI:29985"/>
        <dbReference type="ChEBI" id="CHEBI:30616"/>
        <dbReference type="ChEBI" id="CHEBI:43474"/>
        <dbReference type="ChEBI" id="CHEBI:141005"/>
        <dbReference type="ChEBI" id="CHEBI:456216"/>
        <dbReference type="EC" id="6.3.2.17"/>
    </reaction>
</comment>
<evidence type="ECO:0000256" key="10">
    <source>
        <dbReference type="ARBA" id="ARBA00022723"/>
    </source>
</evidence>
<protein>
    <recommendedName>
        <fullName evidence="8">Dihydrofolate synthase/folylpolyglutamate synthase</fullName>
        <ecNumber evidence="6">6.3.2.12</ecNumber>
        <ecNumber evidence="7">6.3.2.17</ecNumber>
    </recommendedName>
    <alternativeName>
        <fullName evidence="15">Tetrahydrofolylpolyglutamate synthase</fullName>
    </alternativeName>
</protein>
<evidence type="ECO:0000256" key="15">
    <source>
        <dbReference type="ARBA" id="ARBA00030592"/>
    </source>
</evidence>
<feature type="domain" description="Mur ligase central" evidence="20">
    <location>
        <begin position="44"/>
        <end position="264"/>
    </location>
</feature>
<keyword evidence="10" id="KW-0479">Metal-binding</keyword>
<evidence type="ECO:0000256" key="2">
    <source>
        <dbReference type="ARBA" id="ARBA00004799"/>
    </source>
</evidence>
<dbReference type="GO" id="GO:0046872">
    <property type="term" value="F:metal ion binding"/>
    <property type="evidence" value="ECO:0007669"/>
    <property type="project" value="UniProtKB-KW"/>
</dbReference>
<accession>A0A2K2FRT9</accession>
<evidence type="ECO:0000313" key="21">
    <source>
        <dbReference type="EMBL" id="PNU01497.1"/>
    </source>
</evidence>
<dbReference type="EC" id="6.3.2.12" evidence="6"/>
<evidence type="ECO:0000256" key="16">
    <source>
        <dbReference type="ARBA" id="ARBA00047493"/>
    </source>
</evidence>
<dbReference type="GO" id="GO:0005737">
    <property type="term" value="C:cytoplasm"/>
    <property type="evidence" value="ECO:0007669"/>
    <property type="project" value="TreeGrafter"/>
</dbReference>
<organism evidence="21 22">
    <name type="scientific">Clostridium thermosuccinogenes</name>
    <dbReference type="NCBI Taxonomy" id="84032"/>
    <lineage>
        <taxon>Bacteria</taxon>
        <taxon>Bacillati</taxon>
        <taxon>Bacillota</taxon>
        <taxon>Clostridia</taxon>
        <taxon>Eubacteriales</taxon>
        <taxon>Clostridiaceae</taxon>
        <taxon>Clostridium</taxon>
    </lineage>
</organism>
<evidence type="ECO:0000256" key="11">
    <source>
        <dbReference type="ARBA" id="ARBA00022741"/>
    </source>
</evidence>
<dbReference type="EC" id="6.3.2.17" evidence="7"/>
<comment type="pathway">
    <text evidence="3">Cofactor biosynthesis; tetrahydrofolylpolyglutamate biosynthesis.</text>
</comment>
<evidence type="ECO:0000256" key="8">
    <source>
        <dbReference type="ARBA" id="ARBA00019357"/>
    </source>
</evidence>
<comment type="pathway">
    <text evidence="2">Cofactor biosynthesis; tetrahydrofolate biosynthesis; 7,8-dihydrofolate from 2-amino-4-hydroxy-6-hydroxymethyl-7,8-dihydropteridine diphosphate and 4-aminobenzoate: step 2/2.</text>
</comment>
<comment type="caution">
    <text evidence="21">The sequence shown here is derived from an EMBL/GenBank/DDBJ whole genome shotgun (WGS) entry which is preliminary data.</text>
</comment>
<comment type="similarity">
    <text evidence="4 18">Belongs to the folylpolyglutamate synthase family.</text>
</comment>
<sequence length="427" mass="48031">MEYNEALSYIHNTLKFGVKLGLNNITSLLELMGNPHKKLKFVHVAGTNGKGSTVAFISRVLMEAGYKTGMYTSPYIERFTERMKINDEEISEEELSRITQFVKEKVDIMLARGENHPTEFEIVTAIAFQYFYENDCDIVVLEVGLGGRFDSTNVIDTPLVSVITTISYDHMDRLGDTLPKIAFEKAGIIKHDGDVVLYPQTAEVEKVFQDVCLERGARLHRADFSALKPESFDISGQTFSYKSYKNLKISMLGDHQVNNAAVVLETIELLKDKGYKISENAIRKGLLNTHWPGRLEVLKRDPLFLIDGAHNIEGARALRDALNRYFPDKKKIFIIGVLRDKDYKAVIETVVPIASHFITVTPNSDRALPAAELGGFIKSYCKNVTISDTIKEAVCTSMKICSPDSMICAFGSLYYIGEVRRLLKNNM</sequence>
<dbReference type="SUPFAM" id="SSF53244">
    <property type="entry name" value="MurD-like peptide ligases, peptide-binding domain"/>
    <property type="match status" value="1"/>
</dbReference>
<name>A0A2K2FRT9_9CLOT</name>
<gene>
    <name evidence="21" type="ORF">CDQ84_00365</name>
</gene>
<dbReference type="RefSeq" id="WP_103079726.1">
    <property type="nucleotide sequence ID" value="NZ_CP021850.1"/>
</dbReference>
<evidence type="ECO:0000256" key="14">
    <source>
        <dbReference type="ARBA" id="ARBA00022909"/>
    </source>
</evidence>
<keyword evidence="12 18" id="KW-0067">ATP-binding</keyword>
<dbReference type="InterPro" id="IPR036565">
    <property type="entry name" value="Mur-like_cat_sf"/>
</dbReference>
<evidence type="ECO:0000259" key="19">
    <source>
        <dbReference type="Pfam" id="PF02875"/>
    </source>
</evidence>
<keyword evidence="11 18" id="KW-0547">Nucleotide-binding</keyword>
<dbReference type="GO" id="GO:0046656">
    <property type="term" value="P:folic acid biosynthetic process"/>
    <property type="evidence" value="ECO:0007669"/>
    <property type="project" value="UniProtKB-KW"/>
</dbReference>
<proteinExistence type="inferred from homology"/>
<evidence type="ECO:0000313" key="22">
    <source>
        <dbReference type="Proteomes" id="UP000236151"/>
    </source>
</evidence>
<comment type="cofactor">
    <cofactor evidence="1">
        <name>Mg(2+)</name>
        <dbReference type="ChEBI" id="CHEBI:18420"/>
    </cofactor>
</comment>
<dbReference type="InterPro" id="IPR001645">
    <property type="entry name" value="Folylpolyglutamate_synth"/>
</dbReference>
<dbReference type="GO" id="GO:0004326">
    <property type="term" value="F:tetrahydrofolylpolyglutamate synthase activity"/>
    <property type="evidence" value="ECO:0007669"/>
    <property type="project" value="UniProtKB-EC"/>
</dbReference>
<dbReference type="Pfam" id="PF08245">
    <property type="entry name" value="Mur_ligase_M"/>
    <property type="match status" value="1"/>
</dbReference>
<dbReference type="FunFam" id="3.40.1190.10:FF:000004">
    <property type="entry name" value="Dihydrofolate synthase/folylpolyglutamate synthase"/>
    <property type="match status" value="1"/>
</dbReference>
<dbReference type="PROSITE" id="PS01011">
    <property type="entry name" value="FOLYLPOLYGLU_SYNT_1"/>
    <property type="match status" value="1"/>
</dbReference>
<dbReference type="InterPro" id="IPR013221">
    <property type="entry name" value="Mur_ligase_cen"/>
</dbReference>
<evidence type="ECO:0000256" key="1">
    <source>
        <dbReference type="ARBA" id="ARBA00001946"/>
    </source>
</evidence>
<evidence type="ECO:0000256" key="18">
    <source>
        <dbReference type="PIRNR" id="PIRNR001563"/>
    </source>
</evidence>
<keyword evidence="9 18" id="KW-0436">Ligase</keyword>
<dbReference type="InterPro" id="IPR004101">
    <property type="entry name" value="Mur_ligase_C"/>
</dbReference>
<dbReference type="PANTHER" id="PTHR11136:SF0">
    <property type="entry name" value="DIHYDROFOLATE SYNTHETASE-RELATED"/>
    <property type="match status" value="1"/>
</dbReference>
<keyword evidence="22" id="KW-1185">Reference proteome</keyword>
<dbReference type="PANTHER" id="PTHR11136">
    <property type="entry name" value="FOLYLPOLYGLUTAMATE SYNTHASE-RELATED"/>
    <property type="match status" value="1"/>
</dbReference>
<feature type="domain" description="Mur ligase C-terminal" evidence="19">
    <location>
        <begin position="293"/>
        <end position="412"/>
    </location>
</feature>
<dbReference type="GO" id="GO:0008841">
    <property type="term" value="F:dihydrofolate synthase activity"/>
    <property type="evidence" value="ECO:0007669"/>
    <property type="project" value="UniProtKB-EC"/>
</dbReference>
<dbReference type="Pfam" id="PF02875">
    <property type="entry name" value="Mur_ligase_C"/>
    <property type="match status" value="1"/>
</dbReference>
<evidence type="ECO:0000256" key="9">
    <source>
        <dbReference type="ARBA" id="ARBA00022598"/>
    </source>
</evidence>
<keyword evidence="14" id="KW-0289">Folate biosynthesis</keyword>
<dbReference type="InterPro" id="IPR018109">
    <property type="entry name" value="Folylpolyglutamate_synth_CS"/>
</dbReference>
<evidence type="ECO:0000256" key="6">
    <source>
        <dbReference type="ARBA" id="ARBA00013023"/>
    </source>
</evidence>
<evidence type="ECO:0000256" key="5">
    <source>
        <dbReference type="ARBA" id="ARBA00011245"/>
    </source>
</evidence>
<evidence type="ECO:0000259" key="20">
    <source>
        <dbReference type="Pfam" id="PF08245"/>
    </source>
</evidence>
<dbReference type="Gene3D" id="3.40.1190.10">
    <property type="entry name" value="Mur-like, catalytic domain"/>
    <property type="match status" value="1"/>
</dbReference>
<dbReference type="NCBIfam" id="TIGR01499">
    <property type="entry name" value="folC"/>
    <property type="match status" value="1"/>
</dbReference>
<dbReference type="EMBL" id="NIOJ01000001">
    <property type="protein sequence ID" value="PNU01497.1"/>
    <property type="molecule type" value="Genomic_DNA"/>
</dbReference>
<comment type="subunit">
    <text evidence="5">Monomer.</text>
</comment>
<dbReference type="Gene3D" id="3.90.190.20">
    <property type="entry name" value="Mur ligase, C-terminal domain"/>
    <property type="match status" value="1"/>
</dbReference>
<dbReference type="AlphaFoldDB" id="A0A2K2FRT9"/>
<dbReference type="PROSITE" id="PS01012">
    <property type="entry name" value="FOLYLPOLYGLU_SYNT_2"/>
    <property type="match status" value="1"/>
</dbReference>
<keyword evidence="13" id="KW-0460">Magnesium</keyword>
<dbReference type="PIRSF" id="PIRSF001563">
    <property type="entry name" value="Folylpolyglu_synth"/>
    <property type="match status" value="1"/>
</dbReference>